<dbReference type="SUPFAM" id="SSF56112">
    <property type="entry name" value="Protein kinase-like (PK-like)"/>
    <property type="match status" value="1"/>
</dbReference>
<dbReference type="GO" id="GO:0005524">
    <property type="term" value="F:ATP binding"/>
    <property type="evidence" value="ECO:0007669"/>
    <property type="project" value="UniProtKB-KW"/>
</dbReference>
<keyword evidence="2 10" id="KW-0723">Serine/threonine-protein kinase</keyword>
<keyword evidence="6" id="KW-0067">ATP-binding</keyword>
<dbReference type="SMART" id="SM00220">
    <property type="entry name" value="S_TKc"/>
    <property type="match status" value="1"/>
</dbReference>
<dbReference type="OrthoDB" id="308915at2"/>
<evidence type="ECO:0000256" key="4">
    <source>
        <dbReference type="ARBA" id="ARBA00022741"/>
    </source>
</evidence>
<protein>
    <recommendedName>
        <fullName evidence="1">non-specific serine/threonine protein kinase</fullName>
        <ecNumber evidence="1">2.7.11.1</ecNumber>
    </recommendedName>
</protein>
<feature type="region of interest" description="Disordered" evidence="7">
    <location>
        <begin position="285"/>
        <end position="305"/>
    </location>
</feature>
<reference evidence="10 11" key="1">
    <citation type="submission" date="2015-10" db="EMBL/GenBank/DDBJ databases">
        <authorList>
            <person name="Gilbert D.G."/>
        </authorList>
    </citation>
    <scope>NUCLEOTIDE SEQUENCE [LARGE SCALE GENOMIC DNA]</scope>
    <source>
        <strain evidence="10 11">NRRL B-16712</strain>
    </source>
</reference>
<dbReference type="PANTHER" id="PTHR43289:SF6">
    <property type="entry name" value="SERINE_THREONINE-PROTEIN KINASE NEKL-3"/>
    <property type="match status" value="1"/>
</dbReference>
<keyword evidence="11" id="KW-1185">Reference proteome</keyword>
<evidence type="ECO:0000313" key="11">
    <source>
        <dbReference type="Proteomes" id="UP000053244"/>
    </source>
</evidence>
<accession>A0A101JB47</accession>
<organism evidence="10 11">
    <name type="scientific">Actinoplanes awajinensis subsp. mycoplanecinus</name>
    <dbReference type="NCBI Taxonomy" id="135947"/>
    <lineage>
        <taxon>Bacteria</taxon>
        <taxon>Bacillati</taxon>
        <taxon>Actinomycetota</taxon>
        <taxon>Actinomycetes</taxon>
        <taxon>Micromonosporales</taxon>
        <taxon>Micromonosporaceae</taxon>
        <taxon>Actinoplanes</taxon>
    </lineage>
</organism>
<feature type="transmembrane region" description="Helical" evidence="8">
    <location>
        <begin position="309"/>
        <end position="330"/>
    </location>
</feature>
<dbReference type="Proteomes" id="UP000053244">
    <property type="component" value="Unassembled WGS sequence"/>
</dbReference>
<evidence type="ECO:0000256" key="3">
    <source>
        <dbReference type="ARBA" id="ARBA00022679"/>
    </source>
</evidence>
<keyword evidence="3" id="KW-0808">Transferase</keyword>
<feature type="compositionally biased region" description="Pro residues" evidence="7">
    <location>
        <begin position="380"/>
        <end position="389"/>
    </location>
</feature>
<keyword evidence="8" id="KW-1133">Transmembrane helix</keyword>
<evidence type="ECO:0000256" key="5">
    <source>
        <dbReference type="ARBA" id="ARBA00022777"/>
    </source>
</evidence>
<dbReference type="PROSITE" id="PS00108">
    <property type="entry name" value="PROTEIN_KINASE_ST"/>
    <property type="match status" value="1"/>
</dbReference>
<proteinExistence type="predicted"/>
<dbReference type="FunFam" id="1.10.510.10:FF:000021">
    <property type="entry name" value="Serine/threonine protein kinase"/>
    <property type="match status" value="1"/>
</dbReference>
<keyword evidence="8" id="KW-0472">Membrane</keyword>
<comment type="caution">
    <text evidence="10">The sequence shown here is derived from an EMBL/GenBank/DDBJ whole genome shotgun (WGS) entry which is preliminary data.</text>
</comment>
<keyword evidence="4" id="KW-0547">Nucleotide-binding</keyword>
<keyword evidence="5 10" id="KW-0418">Kinase</keyword>
<dbReference type="Pfam" id="PF00069">
    <property type="entry name" value="Pkinase"/>
    <property type="match status" value="1"/>
</dbReference>
<dbReference type="EC" id="2.7.11.1" evidence="1"/>
<evidence type="ECO:0000256" key="6">
    <source>
        <dbReference type="ARBA" id="ARBA00022840"/>
    </source>
</evidence>
<evidence type="ECO:0000256" key="7">
    <source>
        <dbReference type="SAM" id="MobiDB-lite"/>
    </source>
</evidence>
<sequence length="438" mass="44217">MPHRTGELLGARYRLDDRIAAGGMGEVWDATDTVLNRAVAVKTLHADRAVDPQFQSRFQHEARAMAALHDPGIADVYDFGGGRGDDAYLVMARVQGEPLDRRIAAQGRLGPAETMSIVAQVARALQAAHDAGIVHRDVKPANLIIAPDGTVVLVDFGVARSARSAALTGVNEVVGTAVYISPEQVAKRSVGPAADLYALGVVAYHCLAGHPPFLGDNPVAIAMQHLEDDPPPLPADVPAPVRDVVSTAMAKDPAARFPSAAAMAVAADHAVGAAPATTAATTVRIDSLRTGRASPPAEPPAERSRRRSVLIALLTAVLVVLGVGGALALADPFGWFPASTPRPSTSISTTPSAPVSTAPGGGGGPAPGHPSTHPSAPASSPSPPSPSPSSSPSSSSGSSPSPSASAAPSSAGPSPSTRPSTTTPTSEPTASPRASASS</sequence>
<evidence type="ECO:0000256" key="1">
    <source>
        <dbReference type="ARBA" id="ARBA00012513"/>
    </source>
</evidence>
<dbReference type="InterPro" id="IPR011009">
    <property type="entry name" value="Kinase-like_dom_sf"/>
</dbReference>
<keyword evidence="8" id="KW-0812">Transmembrane</keyword>
<feature type="compositionally biased region" description="Low complexity" evidence="7">
    <location>
        <begin position="341"/>
        <end position="358"/>
    </location>
</feature>
<dbReference type="RefSeq" id="WP_067706167.1">
    <property type="nucleotide sequence ID" value="NZ_LLZH01000331.1"/>
</dbReference>
<dbReference type="GO" id="GO:0004674">
    <property type="term" value="F:protein serine/threonine kinase activity"/>
    <property type="evidence" value="ECO:0007669"/>
    <property type="project" value="UniProtKB-KW"/>
</dbReference>
<dbReference type="Gene3D" id="1.10.510.10">
    <property type="entry name" value="Transferase(Phosphotransferase) domain 1"/>
    <property type="match status" value="1"/>
</dbReference>
<dbReference type="Gene3D" id="3.30.200.20">
    <property type="entry name" value="Phosphorylase Kinase, domain 1"/>
    <property type="match status" value="1"/>
</dbReference>
<dbReference type="CDD" id="cd14014">
    <property type="entry name" value="STKc_PknB_like"/>
    <property type="match status" value="1"/>
</dbReference>
<gene>
    <name evidence="10" type="ORF">ADL15_45980</name>
</gene>
<dbReference type="InterPro" id="IPR008271">
    <property type="entry name" value="Ser/Thr_kinase_AS"/>
</dbReference>
<dbReference type="AlphaFoldDB" id="A0A101JB47"/>
<name>A0A101JB47_9ACTN</name>
<evidence type="ECO:0000256" key="8">
    <source>
        <dbReference type="SAM" id="Phobius"/>
    </source>
</evidence>
<feature type="domain" description="Protein kinase" evidence="9">
    <location>
        <begin position="13"/>
        <end position="272"/>
    </location>
</feature>
<evidence type="ECO:0000259" key="9">
    <source>
        <dbReference type="PROSITE" id="PS50011"/>
    </source>
</evidence>
<evidence type="ECO:0000313" key="10">
    <source>
        <dbReference type="EMBL" id="KUL23523.1"/>
    </source>
</evidence>
<dbReference type="InterPro" id="IPR000719">
    <property type="entry name" value="Prot_kinase_dom"/>
</dbReference>
<dbReference type="PROSITE" id="PS50011">
    <property type="entry name" value="PROTEIN_KINASE_DOM"/>
    <property type="match status" value="1"/>
</dbReference>
<dbReference type="EMBL" id="LLZH01000331">
    <property type="protein sequence ID" value="KUL23523.1"/>
    <property type="molecule type" value="Genomic_DNA"/>
</dbReference>
<feature type="compositionally biased region" description="Low complexity" evidence="7">
    <location>
        <begin position="390"/>
        <end position="438"/>
    </location>
</feature>
<dbReference type="PANTHER" id="PTHR43289">
    <property type="entry name" value="MITOGEN-ACTIVATED PROTEIN KINASE KINASE KINASE 20-RELATED"/>
    <property type="match status" value="1"/>
</dbReference>
<evidence type="ECO:0000256" key="2">
    <source>
        <dbReference type="ARBA" id="ARBA00022527"/>
    </source>
</evidence>
<feature type="compositionally biased region" description="Low complexity" evidence="7">
    <location>
        <begin position="369"/>
        <end position="379"/>
    </location>
</feature>
<feature type="region of interest" description="Disordered" evidence="7">
    <location>
        <begin position="341"/>
        <end position="438"/>
    </location>
</feature>